<dbReference type="EMBL" id="FIZY01000024">
    <property type="protein sequence ID" value="CZF83679.1"/>
    <property type="molecule type" value="Genomic_DNA"/>
</dbReference>
<protein>
    <submittedName>
        <fullName evidence="1">Uncharacterized protein</fullName>
    </submittedName>
</protein>
<organism evidence="1 2">
    <name type="scientific">Grimontia marina</name>
    <dbReference type="NCBI Taxonomy" id="646534"/>
    <lineage>
        <taxon>Bacteria</taxon>
        <taxon>Pseudomonadati</taxon>
        <taxon>Pseudomonadota</taxon>
        <taxon>Gammaproteobacteria</taxon>
        <taxon>Vibrionales</taxon>
        <taxon>Vibrionaceae</taxon>
        <taxon>Grimontia</taxon>
    </lineage>
</organism>
<name>A0A128FA85_9GAMM</name>
<evidence type="ECO:0000313" key="2">
    <source>
        <dbReference type="Proteomes" id="UP000073601"/>
    </source>
</evidence>
<dbReference type="AlphaFoldDB" id="A0A128FA85"/>
<keyword evidence="2" id="KW-1185">Reference proteome</keyword>
<dbReference type="RefSeq" id="WP_062710762.1">
    <property type="nucleotide sequence ID" value="NZ_CAWRCI010000024.1"/>
</dbReference>
<evidence type="ECO:0000313" key="1">
    <source>
        <dbReference type="EMBL" id="CZF83679.1"/>
    </source>
</evidence>
<reference evidence="2" key="1">
    <citation type="submission" date="2016-02" db="EMBL/GenBank/DDBJ databases">
        <authorList>
            <person name="Rodrigo-Torres Lidia"/>
            <person name="Arahal R.David."/>
        </authorList>
    </citation>
    <scope>NUCLEOTIDE SEQUENCE [LARGE SCALE GENOMIC DNA]</scope>
    <source>
        <strain evidence="2">CECT 8713</strain>
    </source>
</reference>
<proteinExistence type="predicted"/>
<dbReference type="OrthoDB" id="9875006at2"/>
<accession>A0A128FA85</accession>
<dbReference type="Proteomes" id="UP000073601">
    <property type="component" value="Unassembled WGS sequence"/>
</dbReference>
<sequence>MAKVYCTPDKYSENFSAPAVYLGDETWSKIQNLKKSNLGALSVFTQKVENEDSFSASFGSLFSASYDSDKTFLTICCTVSESFANPVRHDGPDAIQFGYGFYVGLVVDDKDFNCDGFGTIRANISDHSFTSEVQFIGLNTFFSNNAAAKLCQSIILDGTAGGDNSLDNLVVGSTNLMKLLNDAQDNDVKIDIVSYSER</sequence>
<gene>
    <name evidence="1" type="ORF">GMA8713_02763</name>
</gene>